<dbReference type="NCBIfam" id="TIGR00762">
    <property type="entry name" value="DegV"/>
    <property type="match status" value="1"/>
</dbReference>
<protein>
    <submittedName>
        <fullName evidence="2">EDD domain protein, DegV family</fullName>
    </submittedName>
</protein>
<dbReference type="InterPro" id="IPR050270">
    <property type="entry name" value="DegV_domain_contain"/>
</dbReference>
<organism evidence="2 3">
    <name type="scientific">Desulfosporosinus orientis (strain ATCC 19365 / DSM 765 / NCIMB 8382 / VKM B-1628 / Singapore I)</name>
    <name type="common">Desulfotomaculum orientis</name>
    <dbReference type="NCBI Taxonomy" id="768706"/>
    <lineage>
        <taxon>Bacteria</taxon>
        <taxon>Bacillati</taxon>
        <taxon>Bacillota</taxon>
        <taxon>Clostridia</taxon>
        <taxon>Eubacteriales</taxon>
        <taxon>Desulfitobacteriaceae</taxon>
        <taxon>Desulfosporosinus</taxon>
    </lineage>
</organism>
<accession>G7WH00</accession>
<dbReference type="PROSITE" id="PS51482">
    <property type="entry name" value="DEGV"/>
    <property type="match status" value="1"/>
</dbReference>
<dbReference type="Pfam" id="PF02645">
    <property type="entry name" value="DegV"/>
    <property type="match status" value="1"/>
</dbReference>
<proteinExistence type="predicted"/>
<evidence type="ECO:0000256" key="1">
    <source>
        <dbReference type="ARBA" id="ARBA00023121"/>
    </source>
</evidence>
<sequence>MIQIVTDSSADIPEHLLEKYNIRTVPLTIHINDKEYVENIDITPQEFYKKMAASPTLPRTSQPAPALYSKVFSELAKQGEILCLTISSKLSGSYSSANLGKELSGNPEVVVFDTEGGSLGHGLQVTQAAQMAQAGFAMDQILTKLTNYRKEMQILILLDTLENIVKGGRISRFQGSLAKILHIKAILHNVEGDVEFLEKIQGRNKSLRRVIDLVGELCTDISNRVIGITHVDNLPDAEFLAQELEKRYHPKEIIIHYMGATIATYAGESGLIIAF</sequence>
<dbReference type="AlphaFoldDB" id="G7WH00"/>
<dbReference type="RefSeq" id="WP_014185822.1">
    <property type="nucleotide sequence ID" value="NC_016584.1"/>
</dbReference>
<evidence type="ECO:0000313" key="2">
    <source>
        <dbReference type="EMBL" id="AET69014.1"/>
    </source>
</evidence>
<dbReference type="Proteomes" id="UP000006346">
    <property type="component" value="Chromosome"/>
</dbReference>
<reference evidence="2 3" key="2">
    <citation type="journal article" date="2012" name="J. Bacteriol.">
        <title>Complete genome sequences of Desulfosporosinus orientis DSM765T, Desulfosporosinus youngiae DSM17734T, Desulfosporosinus meridiei DSM13257T, and Desulfosporosinus acidiphilus DSM22704T.</title>
        <authorList>
            <person name="Pester M."/>
            <person name="Brambilla E."/>
            <person name="Alazard D."/>
            <person name="Rattei T."/>
            <person name="Weinmaier T."/>
            <person name="Han J."/>
            <person name="Lucas S."/>
            <person name="Lapidus A."/>
            <person name="Cheng J.F."/>
            <person name="Goodwin L."/>
            <person name="Pitluck S."/>
            <person name="Peters L."/>
            <person name="Ovchinnikova G."/>
            <person name="Teshima H."/>
            <person name="Detter J.C."/>
            <person name="Han C.S."/>
            <person name="Tapia R."/>
            <person name="Land M.L."/>
            <person name="Hauser L."/>
            <person name="Kyrpides N.C."/>
            <person name="Ivanova N.N."/>
            <person name="Pagani I."/>
            <person name="Huntmann M."/>
            <person name="Wei C.L."/>
            <person name="Davenport K.W."/>
            <person name="Daligault H."/>
            <person name="Chain P.S."/>
            <person name="Chen A."/>
            <person name="Mavromatis K."/>
            <person name="Markowitz V."/>
            <person name="Szeto E."/>
            <person name="Mikhailova N."/>
            <person name="Pati A."/>
            <person name="Wagner M."/>
            <person name="Woyke T."/>
            <person name="Ollivier B."/>
            <person name="Klenk H.P."/>
            <person name="Spring S."/>
            <person name="Loy A."/>
        </authorList>
    </citation>
    <scope>NUCLEOTIDE SEQUENCE [LARGE SCALE GENOMIC DNA]</scope>
    <source>
        <strain evidence="3">ATCC 19365 / DSM 765 / NCIMB 8382 / VKM B-1628</strain>
    </source>
</reference>
<dbReference type="HOGENOM" id="CLU_048251_2_1_9"/>
<name>G7WH00_DESOD</name>
<dbReference type="SUPFAM" id="SSF82549">
    <property type="entry name" value="DAK1/DegV-like"/>
    <property type="match status" value="1"/>
</dbReference>
<dbReference type="PANTHER" id="PTHR33434">
    <property type="entry name" value="DEGV DOMAIN-CONTAINING PROTEIN DR_1986-RELATED"/>
    <property type="match status" value="1"/>
</dbReference>
<dbReference type="InterPro" id="IPR043168">
    <property type="entry name" value="DegV_C"/>
</dbReference>
<dbReference type="OrthoDB" id="9780216at2"/>
<keyword evidence="1" id="KW-0446">Lipid-binding</keyword>
<gene>
    <name evidence="2" type="ordered locus">Desor_3531</name>
</gene>
<dbReference type="Gene3D" id="3.30.1180.10">
    <property type="match status" value="1"/>
</dbReference>
<dbReference type="STRING" id="768706.Desor_3531"/>
<evidence type="ECO:0000313" key="3">
    <source>
        <dbReference type="Proteomes" id="UP000006346"/>
    </source>
</evidence>
<dbReference type="PANTHER" id="PTHR33434:SF8">
    <property type="entry name" value="DEGV DOMAIN-CONTAINING PROTEIN SPR1019"/>
    <property type="match status" value="1"/>
</dbReference>
<dbReference type="Gene3D" id="3.40.50.10170">
    <property type="match status" value="1"/>
</dbReference>
<reference evidence="3" key="1">
    <citation type="submission" date="2011-11" db="EMBL/GenBank/DDBJ databases">
        <title>Complete sequence of Desulfosporosinus orientis DSM 765.</title>
        <authorList>
            <person name="Lucas S."/>
            <person name="Han J."/>
            <person name="Lapidus A."/>
            <person name="Cheng J.-F."/>
            <person name="Goodwin L."/>
            <person name="Pitluck S."/>
            <person name="Peters L."/>
            <person name="Ovchinnikova G."/>
            <person name="Teshima H."/>
            <person name="Detter J.C."/>
            <person name="Han C."/>
            <person name="Tapia R."/>
            <person name="Land M."/>
            <person name="Hauser L."/>
            <person name="Kyrpides N."/>
            <person name="Ivanova N."/>
            <person name="Pagani I."/>
            <person name="Pester M."/>
            <person name="Spring S."/>
            <person name="Ollivier B."/>
            <person name="Rattei T."/>
            <person name="Klenk H.-P."/>
            <person name="Wagner M."/>
            <person name="Loy A."/>
            <person name="Woyke T."/>
        </authorList>
    </citation>
    <scope>NUCLEOTIDE SEQUENCE [LARGE SCALE GENOMIC DNA]</scope>
    <source>
        <strain evidence="3">ATCC 19365 / DSM 765 / NCIMB 8382 / VKM B-1628</strain>
    </source>
</reference>
<dbReference type="KEGG" id="dor:Desor_3531"/>
<keyword evidence="3" id="KW-1185">Reference proteome</keyword>
<dbReference type="PATRIC" id="fig|768706.3.peg.3555"/>
<dbReference type="EMBL" id="CP003108">
    <property type="protein sequence ID" value="AET69014.1"/>
    <property type="molecule type" value="Genomic_DNA"/>
</dbReference>
<dbReference type="eggNOG" id="COG1307">
    <property type="taxonomic scope" value="Bacteria"/>
</dbReference>
<dbReference type="GO" id="GO:0008289">
    <property type="term" value="F:lipid binding"/>
    <property type="evidence" value="ECO:0007669"/>
    <property type="project" value="UniProtKB-KW"/>
</dbReference>
<dbReference type="InterPro" id="IPR003797">
    <property type="entry name" value="DegV"/>
</dbReference>